<protein>
    <submittedName>
        <fullName evidence="1">Three-Cys-motif partner protein</fullName>
    </submittedName>
</protein>
<organism evidence="1 2">
    <name type="scientific">Roseateles toxinivorans</name>
    <dbReference type="NCBI Taxonomy" id="270368"/>
    <lineage>
        <taxon>Bacteria</taxon>
        <taxon>Pseudomonadati</taxon>
        <taxon>Pseudomonadota</taxon>
        <taxon>Betaproteobacteria</taxon>
        <taxon>Burkholderiales</taxon>
        <taxon>Sphaerotilaceae</taxon>
        <taxon>Roseateles</taxon>
    </lineage>
</organism>
<reference evidence="1 2" key="1">
    <citation type="submission" date="2019-03" db="EMBL/GenBank/DDBJ databases">
        <title>Genomic Encyclopedia of Type Strains, Phase IV (KMG-IV): sequencing the most valuable type-strain genomes for metagenomic binning, comparative biology and taxonomic classification.</title>
        <authorList>
            <person name="Goeker M."/>
        </authorList>
    </citation>
    <scope>NUCLEOTIDE SEQUENCE [LARGE SCALE GENOMIC DNA]</scope>
    <source>
        <strain evidence="1 2">DSM 16998</strain>
    </source>
</reference>
<dbReference type="AlphaFoldDB" id="A0A4R6QSU7"/>
<keyword evidence="2" id="KW-1185">Reference proteome</keyword>
<name>A0A4R6QSU7_9BURK</name>
<proteinExistence type="predicted"/>
<evidence type="ECO:0000313" key="1">
    <source>
        <dbReference type="EMBL" id="TDP74720.1"/>
    </source>
</evidence>
<gene>
    <name evidence="1" type="ORF">DES47_101786</name>
</gene>
<dbReference type="InParanoid" id="A0A4R6QSU7"/>
<dbReference type="Proteomes" id="UP000295361">
    <property type="component" value="Unassembled WGS sequence"/>
</dbReference>
<evidence type="ECO:0000313" key="2">
    <source>
        <dbReference type="Proteomes" id="UP000295361"/>
    </source>
</evidence>
<comment type="caution">
    <text evidence="1">The sequence shown here is derived from an EMBL/GenBank/DDBJ whole genome shotgun (WGS) entry which is preliminary data.</text>
</comment>
<accession>A0A4R6QSU7</accession>
<dbReference type="EMBL" id="SNXS01000001">
    <property type="protein sequence ID" value="TDP74720.1"/>
    <property type="molecule type" value="Genomic_DNA"/>
</dbReference>
<sequence length="407" mass="45591">MQRMDDVVAPLIPAAYDGREQALVKHRLLEDYLEKLFLIIGMGSKNGGASIELCYVDCFAGPWGDPSEDMQSTSIAISLKTLDTCRQKLASMGVYVKIRALYVEAKASSFRRLQAYLATGTPRSIKSRCMQGDFVALREQILEWVGPDAFTFFFIDPMGYTPIAVPILAPLVRRPKSEFLINLMYEHANRAMSIEGMRPTMATVVGEDLDVEGLTPQERERALVHAYRRNLKLCVPESKSRPARAAHARVLNPERDRTKYHMVYLTSHPKGVVEFMEISENADRLQSKVRAVLRDQKQVASMGTDLLWAPGTMVDFEAGHASAAEVDLFWQKFLSGGDRHIDMATFADILEEKGWFIGDLQASLVRLIKACKVVNRTADASRRYKHPLHFDVGGGETLGWIGATSLF</sequence>
<dbReference type="InterPro" id="IPR031009">
    <property type="entry name" value="Tcm_partner"/>
</dbReference>
<dbReference type="OrthoDB" id="6802137at2"/>
<dbReference type="NCBIfam" id="TIGR04474">
    <property type="entry name" value="tcm_partner"/>
    <property type="match status" value="1"/>
</dbReference>